<dbReference type="Pfam" id="PF16940">
    <property type="entry name" value="Tic110"/>
    <property type="match status" value="1"/>
</dbReference>
<evidence type="ECO:0000313" key="2">
    <source>
        <dbReference type="Proteomes" id="UP001151760"/>
    </source>
</evidence>
<dbReference type="Proteomes" id="UP001151760">
    <property type="component" value="Unassembled WGS sequence"/>
</dbReference>
<evidence type="ECO:0000313" key="1">
    <source>
        <dbReference type="EMBL" id="GJT53448.1"/>
    </source>
</evidence>
<gene>
    <name evidence="1" type="ORF">Tco_0988502</name>
</gene>
<protein>
    <submittedName>
        <fullName evidence="1">Protein TIC110, chloroplastic</fullName>
    </submittedName>
</protein>
<sequence length="103" mass="11859">MLRRNLGDSLRRKGCDDSFLRYKMLQRNPSGVLHRKLPWTLHFSAFLVQIPCGDYNGDRKMDDLKLLYIAYIADVLLGGHMEKDKLTTLSQLRNICSVSSESL</sequence>
<dbReference type="EMBL" id="BQNB010016587">
    <property type="protein sequence ID" value="GJT53448.1"/>
    <property type="molecule type" value="Genomic_DNA"/>
</dbReference>
<keyword evidence="2" id="KW-1185">Reference proteome</keyword>
<name>A0ABQ5ERV2_9ASTR</name>
<reference evidence="1" key="1">
    <citation type="journal article" date="2022" name="Int. J. Mol. Sci.">
        <title>Draft Genome of Tanacetum Coccineum: Genomic Comparison of Closely Related Tanacetum-Family Plants.</title>
        <authorList>
            <person name="Yamashiro T."/>
            <person name="Shiraishi A."/>
            <person name="Nakayama K."/>
            <person name="Satake H."/>
        </authorList>
    </citation>
    <scope>NUCLEOTIDE SEQUENCE</scope>
</reference>
<comment type="caution">
    <text evidence="1">The sequence shown here is derived from an EMBL/GenBank/DDBJ whole genome shotgun (WGS) entry which is preliminary data.</text>
</comment>
<accession>A0ABQ5ERV2</accession>
<organism evidence="1 2">
    <name type="scientific">Tanacetum coccineum</name>
    <dbReference type="NCBI Taxonomy" id="301880"/>
    <lineage>
        <taxon>Eukaryota</taxon>
        <taxon>Viridiplantae</taxon>
        <taxon>Streptophyta</taxon>
        <taxon>Embryophyta</taxon>
        <taxon>Tracheophyta</taxon>
        <taxon>Spermatophyta</taxon>
        <taxon>Magnoliopsida</taxon>
        <taxon>eudicotyledons</taxon>
        <taxon>Gunneridae</taxon>
        <taxon>Pentapetalae</taxon>
        <taxon>asterids</taxon>
        <taxon>campanulids</taxon>
        <taxon>Asterales</taxon>
        <taxon>Asteraceae</taxon>
        <taxon>Asteroideae</taxon>
        <taxon>Anthemideae</taxon>
        <taxon>Anthemidinae</taxon>
        <taxon>Tanacetum</taxon>
    </lineage>
</organism>
<dbReference type="PANTHER" id="PTHR34935:SF3">
    <property type="entry name" value="PROTEIN TIC110, CHLOROPLASTIC"/>
    <property type="match status" value="1"/>
</dbReference>
<reference evidence="1" key="2">
    <citation type="submission" date="2022-01" db="EMBL/GenBank/DDBJ databases">
        <authorList>
            <person name="Yamashiro T."/>
            <person name="Shiraishi A."/>
            <person name="Satake H."/>
            <person name="Nakayama K."/>
        </authorList>
    </citation>
    <scope>NUCLEOTIDE SEQUENCE</scope>
</reference>
<dbReference type="PANTHER" id="PTHR34935">
    <property type="entry name" value="PROTEIN TIC110, CHLOROPLASTIC"/>
    <property type="match status" value="1"/>
</dbReference>
<dbReference type="InterPro" id="IPR031610">
    <property type="entry name" value="TIC110"/>
</dbReference>
<proteinExistence type="predicted"/>